<evidence type="ECO:0000259" key="1">
    <source>
        <dbReference type="SMART" id="SM00460"/>
    </source>
</evidence>
<dbReference type="Gene3D" id="2.60.40.2250">
    <property type="match status" value="1"/>
</dbReference>
<feature type="domain" description="Transglutaminase-like" evidence="1">
    <location>
        <begin position="161"/>
        <end position="227"/>
    </location>
</feature>
<evidence type="ECO:0000313" key="2">
    <source>
        <dbReference type="EMBL" id="RAU17418.1"/>
    </source>
</evidence>
<proteinExistence type="predicted"/>
<dbReference type="OrthoDB" id="9804872at2"/>
<reference evidence="2 3" key="1">
    <citation type="submission" date="2018-06" db="EMBL/GenBank/DDBJ databases">
        <title>Nitrincola tibetense sp. nov., isolated from Lake XuguoCo on Tibetan Plateau.</title>
        <authorList>
            <person name="Xing P."/>
        </authorList>
    </citation>
    <scope>NUCLEOTIDE SEQUENCE [LARGE SCALE GENOMIC DNA]</scope>
    <source>
        <strain evidence="3">xg18</strain>
    </source>
</reference>
<dbReference type="PANTHER" id="PTHR33490:SF12">
    <property type="entry name" value="BLL5557 PROTEIN"/>
    <property type="match status" value="1"/>
</dbReference>
<organism evidence="2 3">
    <name type="scientific">Nitrincola tibetensis</name>
    <dbReference type="NCBI Taxonomy" id="2219697"/>
    <lineage>
        <taxon>Bacteria</taxon>
        <taxon>Pseudomonadati</taxon>
        <taxon>Pseudomonadota</taxon>
        <taxon>Gammaproteobacteria</taxon>
        <taxon>Oceanospirillales</taxon>
        <taxon>Oceanospirillaceae</taxon>
        <taxon>Nitrincola</taxon>
    </lineage>
</organism>
<accession>A0A364NJW5</accession>
<gene>
    <name evidence="2" type="ORF">DN062_13445</name>
</gene>
<comment type="caution">
    <text evidence="2">The sequence shown here is derived from an EMBL/GenBank/DDBJ whole genome shotgun (WGS) entry which is preliminary data.</text>
</comment>
<dbReference type="RefSeq" id="WP_112159819.1">
    <property type="nucleotide sequence ID" value="NZ_QKRX01000010.1"/>
</dbReference>
<dbReference type="SUPFAM" id="SSF54001">
    <property type="entry name" value="Cysteine proteinases"/>
    <property type="match status" value="1"/>
</dbReference>
<protein>
    <submittedName>
        <fullName evidence="2">Transglutaminase family protein</fullName>
    </submittedName>
</protein>
<dbReference type="PANTHER" id="PTHR33490">
    <property type="entry name" value="BLR5614 PROTEIN-RELATED"/>
    <property type="match status" value="1"/>
</dbReference>
<dbReference type="Gene3D" id="3.10.620.30">
    <property type="match status" value="1"/>
</dbReference>
<name>A0A364NJW5_9GAMM</name>
<sequence length="269" mass="30293">MKIRVGYELVYECVQPTPMLLLLNLHYTRASDILIPDHIVTSPPVPITAYRDGFGNWCSRIQAPAGLIRISTDALVQDSGLPDPVHPYAKQHAVNELPSDTLVYLLGSRYCETDRLSEIAWSLFGNTPEGWPRVQAICNFVHNHITFGYEHARSTKTALEAFNEGVGVCRDYTHLAITFCRCMNIPARYCTGYLGDIGVPYSPAPMDFSAWFEAYLDGRWYTFDPRHNQPRVAHLLIAQGRDATDVPISNVFGPNELKSFKVWTDEVQG</sequence>
<dbReference type="AlphaFoldDB" id="A0A364NJW5"/>
<dbReference type="Pfam" id="PF01841">
    <property type="entry name" value="Transglut_core"/>
    <property type="match status" value="1"/>
</dbReference>
<dbReference type="InterPro" id="IPR038765">
    <property type="entry name" value="Papain-like_cys_pep_sf"/>
</dbReference>
<dbReference type="Proteomes" id="UP000250744">
    <property type="component" value="Unassembled WGS sequence"/>
</dbReference>
<evidence type="ECO:0000313" key="3">
    <source>
        <dbReference type="Proteomes" id="UP000250744"/>
    </source>
</evidence>
<dbReference type="SMART" id="SM00460">
    <property type="entry name" value="TGc"/>
    <property type="match status" value="1"/>
</dbReference>
<dbReference type="EMBL" id="QKRX01000010">
    <property type="protein sequence ID" value="RAU17418.1"/>
    <property type="molecule type" value="Genomic_DNA"/>
</dbReference>
<keyword evidence="3" id="KW-1185">Reference proteome</keyword>
<dbReference type="InterPro" id="IPR002931">
    <property type="entry name" value="Transglutaminase-like"/>
</dbReference>